<evidence type="ECO:0000313" key="3">
    <source>
        <dbReference type="RefSeq" id="XP_019709738.1"/>
    </source>
</evidence>
<feature type="region of interest" description="Disordered" evidence="1">
    <location>
        <begin position="456"/>
        <end position="485"/>
    </location>
</feature>
<feature type="compositionally biased region" description="Low complexity" evidence="1">
    <location>
        <begin position="12"/>
        <end position="21"/>
    </location>
</feature>
<dbReference type="PANTHER" id="PTHR34792">
    <property type="entry name" value="OS02G0121500 PROTEIN"/>
    <property type="match status" value="1"/>
</dbReference>
<evidence type="ECO:0000313" key="4">
    <source>
        <dbReference type="RefSeq" id="XP_029123426.1"/>
    </source>
</evidence>
<evidence type="ECO:0000256" key="1">
    <source>
        <dbReference type="SAM" id="MobiDB-lite"/>
    </source>
</evidence>
<dbReference type="RefSeq" id="XP_019709738.1">
    <property type="nucleotide sequence ID" value="XM_019854179.2"/>
</dbReference>
<dbReference type="PANTHER" id="PTHR34792:SF1">
    <property type="entry name" value="OS02G0121500 PROTEIN"/>
    <property type="match status" value="1"/>
</dbReference>
<dbReference type="GeneID" id="105055050"/>
<feature type="compositionally biased region" description="Low complexity" evidence="1">
    <location>
        <begin position="87"/>
        <end position="97"/>
    </location>
</feature>
<protein>
    <submittedName>
        <fullName evidence="3 4">Uncharacterized protein LOC105055050 isoform X1</fullName>
    </submittedName>
</protein>
<gene>
    <name evidence="3 4 5" type="primary">LOC105055050</name>
</gene>
<proteinExistence type="predicted"/>
<feature type="region of interest" description="Disordered" evidence="1">
    <location>
        <begin position="1"/>
        <end position="176"/>
    </location>
</feature>
<feature type="region of interest" description="Disordered" evidence="1">
    <location>
        <begin position="363"/>
        <end position="388"/>
    </location>
</feature>
<feature type="compositionally biased region" description="Basic and acidic residues" evidence="1">
    <location>
        <begin position="55"/>
        <end position="72"/>
    </location>
</feature>
<accession>A0A6J0PQ06</accession>
<dbReference type="OrthoDB" id="778649at2759"/>
<dbReference type="Proteomes" id="UP000504607">
    <property type="component" value="Chromosome 12"/>
</dbReference>
<feature type="region of interest" description="Disordered" evidence="1">
    <location>
        <begin position="296"/>
        <end position="332"/>
    </location>
</feature>
<reference evidence="3 4" key="1">
    <citation type="submission" date="2025-04" db="UniProtKB">
        <authorList>
            <consortium name="RefSeq"/>
        </authorList>
    </citation>
    <scope>IDENTIFICATION</scope>
</reference>
<evidence type="ECO:0000313" key="5">
    <source>
        <dbReference type="RefSeq" id="XP_029123427.1"/>
    </source>
</evidence>
<dbReference type="RefSeq" id="XP_029123426.1">
    <property type="nucleotide sequence ID" value="XM_029267593.1"/>
</dbReference>
<evidence type="ECO:0000313" key="2">
    <source>
        <dbReference type="Proteomes" id="UP000504607"/>
    </source>
</evidence>
<dbReference type="RefSeq" id="XP_029123427.1">
    <property type="nucleotide sequence ID" value="XM_029267594.1"/>
</dbReference>
<sequence>MDKERSPDLMLRGRSSASRRFSPARRHPMHSSSPIVYNGSDGGDRERYGNVSSSWKKEKVRGSRSRNNEAEGKVGGGGSEGDPFRPPLTTTTTNNVTTRKRVRLHGKTSEDCDAVDPASVPRKLRSAINKRSNQSASPPLPDTRKKRHRTSNDTQLPNDVNKSEQTMSTNSMTKDEEEVAETLFALANMMPTFEPVEDKEDQKASEDMSNINATNASHSEASKEEDANNSQPCVANEVINLASCLEESISETAKAEPALEHPVTVTGSPAIEQEPNKADKSHVHATLLLSKIEHAESTSSMNTANQLKSSGASSQYYSGNGSLQPTQNDALPALPMQKPDIVLWPFGYTGSAALKHELQPNKQRTDTGLNVGHREETDRSVCPGLPSSTQVPLTMLSTSKTAAWPGSATSNVGLNSTGNGLPTEERPAMPLNVMWLRKRCATHVYLTHLIRRPQNMERKSSLSVPPNQSKSKEGSNMGAPAANETAGLRNGLNCMASAGTNGSLMERNVHEARMQMLHSERLLRAQQAATLSETYAPQKQTCDILSLSAGGESSNPGSRVKLSGQPHYPFMHPQASHHSVMPFGFPHVPHMTPYPEKLSAAAAQQLQLPQYMGSTFYGPQMVHAGGTRLPQQQHQQPIWPTYLAHYRPPMGVPVRQNGRLHDMSRQPRARPPASAAISPSPAIVAHTGAYHPINPPQQQHLHVNPSLSSSSRTWHHLNSFLDNGGFLPEVTSPLQLLCNAQRS</sequence>
<dbReference type="AlphaFoldDB" id="A0A6J0PQ06"/>
<name>A0A6J0PQ06_ELAGV</name>
<organism evidence="2 3">
    <name type="scientific">Elaeis guineensis var. tenera</name>
    <name type="common">Oil palm</name>
    <dbReference type="NCBI Taxonomy" id="51953"/>
    <lineage>
        <taxon>Eukaryota</taxon>
        <taxon>Viridiplantae</taxon>
        <taxon>Streptophyta</taxon>
        <taxon>Embryophyta</taxon>
        <taxon>Tracheophyta</taxon>
        <taxon>Spermatophyta</taxon>
        <taxon>Magnoliopsida</taxon>
        <taxon>Liliopsida</taxon>
        <taxon>Arecaceae</taxon>
        <taxon>Arecoideae</taxon>
        <taxon>Cocoseae</taxon>
        <taxon>Elaeidinae</taxon>
        <taxon>Elaeis</taxon>
    </lineage>
</organism>
<feature type="compositionally biased region" description="Polar residues" evidence="1">
    <location>
        <begin position="297"/>
        <end position="329"/>
    </location>
</feature>
<feature type="compositionally biased region" description="Polar residues" evidence="1">
    <location>
        <begin position="152"/>
        <end position="172"/>
    </location>
</feature>
<dbReference type="InterPro" id="IPR040305">
    <property type="entry name" value="At1g75730-like"/>
</dbReference>
<keyword evidence="2" id="KW-1185">Reference proteome</keyword>